<protein>
    <submittedName>
        <fullName evidence="3">Uncharacterized protein LOC109477691</fullName>
    </submittedName>
</protein>
<feature type="region of interest" description="Disordered" evidence="1">
    <location>
        <begin position="112"/>
        <end position="135"/>
    </location>
</feature>
<evidence type="ECO:0000313" key="2">
    <source>
        <dbReference type="Proteomes" id="UP000515135"/>
    </source>
</evidence>
<dbReference type="OrthoDB" id="426210at2759"/>
<dbReference type="PANTHER" id="PTHR47510:SF3">
    <property type="entry name" value="ENDO_EXONUCLEASE_PHOSPHATASE DOMAIN-CONTAINING PROTEIN"/>
    <property type="match status" value="1"/>
</dbReference>
<proteinExistence type="predicted"/>
<evidence type="ECO:0000256" key="1">
    <source>
        <dbReference type="SAM" id="MobiDB-lite"/>
    </source>
</evidence>
<dbReference type="RefSeq" id="XP_019634596.1">
    <property type="nucleotide sequence ID" value="XM_019779037.1"/>
</dbReference>
<dbReference type="AlphaFoldDB" id="A0A6P4ZYD0"/>
<name>A0A6P4ZYD0_BRABE</name>
<sequence length="135" mass="15068">MNGVNSGVMPSAWKTASICPVPKTSHPISRKGLGPISLISSLGKVQERLVHNKLFPIMKPWIKDQFAYMPKSSTTATLLKAYQSWFTSLDNKQTSVVRELLADMSKAFDKWDSSTAPVHPRHHRKNADVDLQLPV</sequence>
<dbReference type="KEGG" id="bbel:109477691"/>
<dbReference type="PANTHER" id="PTHR47510">
    <property type="entry name" value="REVERSE TRANSCRIPTASE DOMAIN-CONTAINING PROTEIN"/>
    <property type="match status" value="1"/>
</dbReference>
<accession>A0A6P4ZYD0</accession>
<dbReference type="Proteomes" id="UP000515135">
    <property type="component" value="Unplaced"/>
</dbReference>
<organism evidence="2 3">
    <name type="scientific">Branchiostoma belcheri</name>
    <name type="common">Amphioxus</name>
    <dbReference type="NCBI Taxonomy" id="7741"/>
    <lineage>
        <taxon>Eukaryota</taxon>
        <taxon>Metazoa</taxon>
        <taxon>Chordata</taxon>
        <taxon>Cephalochordata</taxon>
        <taxon>Leptocardii</taxon>
        <taxon>Amphioxiformes</taxon>
        <taxon>Branchiostomatidae</taxon>
        <taxon>Branchiostoma</taxon>
    </lineage>
</organism>
<evidence type="ECO:0000313" key="3">
    <source>
        <dbReference type="RefSeq" id="XP_019634596.1"/>
    </source>
</evidence>
<reference evidence="3" key="1">
    <citation type="submission" date="2025-08" db="UniProtKB">
        <authorList>
            <consortium name="RefSeq"/>
        </authorList>
    </citation>
    <scope>IDENTIFICATION</scope>
    <source>
        <tissue evidence="3">Gonad</tissue>
    </source>
</reference>
<keyword evidence="2" id="KW-1185">Reference proteome</keyword>
<gene>
    <name evidence="3" type="primary">LOC109477691</name>
</gene>
<dbReference type="GeneID" id="109477691"/>